<dbReference type="AlphaFoldDB" id="A0A7U4E9J9"/>
<evidence type="ECO:0000313" key="3">
    <source>
        <dbReference type="Proteomes" id="UP000008907"/>
    </source>
</evidence>
<dbReference type="EMBL" id="CP003021">
    <property type="protein sequence ID" value="AEM68580.1"/>
    <property type="molecule type" value="Genomic_DNA"/>
</dbReference>
<feature type="chain" id="PRO_5030968200" evidence="1">
    <location>
        <begin position="25"/>
        <end position="120"/>
    </location>
</feature>
<dbReference type="Proteomes" id="UP000008907">
    <property type="component" value="Chromosome"/>
</dbReference>
<evidence type="ECO:0000256" key="1">
    <source>
        <dbReference type="SAM" id="SignalP"/>
    </source>
</evidence>
<dbReference type="PROSITE" id="PS51257">
    <property type="entry name" value="PROKAR_LIPOPROTEIN"/>
    <property type="match status" value="1"/>
</dbReference>
<keyword evidence="2" id="KW-0449">Lipoprotein</keyword>
<protein>
    <submittedName>
        <fullName evidence="2">Lipoprotein</fullName>
    </submittedName>
</protein>
<keyword evidence="1" id="KW-0732">Signal</keyword>
<gene>
    <name evidence="2" type="ordered locus">MPUT_0186</name>
</gene>
<proteinExistence type="predicted"/>
<name>A0A7U4E9J9_MYCPK</name>
<feature type="signal peptide" evidence="1">
    <location>
        <begin position="1"/>
        <end position="24"/>
    </location>
</feature>
<accession>A0A7U4E9J9</accession>
<dbReference type="KEGG" id="mpf:MPUT_0186"/>
<reference evidence="2 3" key="1">
    <citation type="journal article" date="2011" name="J. Bacteriol.">
        <title>Genome Sequence of Mycoplasma putrefaciens Type Strain KS1.</title>
        <authorList>
            <person name="Calcutt M.J."/>
            <person name="Foecking M.F."/>
        </authorList>
    </citation>
    <scope>NUCLEOTIDE SEQUENCE [LARGE SCALE GENOMIC DNA]</scope>
    <source>
        <strain evidence="3">ATCC 15718 / NCTC 10155 / C30 KS-1 / KS-1</strain>
    </source>
</reference>
<organism evidence="2 3">
    <name type="scientific">Mycoplasma putrefaciens (strain ATCC 15718 / NCTC 10155 / C30 KS-1 / KS-1)</name>
    <dbReference type="NCBI Taxonomy" id="743965"/>
    <lineage>
        <taxon>Bacteria</taxon>
        <taxon>Bacillati</taxon>
        <taxon>Mycoplasmatota</taxon>
        <taxon>Mollicutes</taxon>
        <taxon>Mycoplasmataceae</taxon>
        <taxon>Mycoplasma</taxon>
    </lineage>
</organism>
<sequence length="120" mass="13963">MKLNRKTRLTILIILICSCISSTAASIYFSKIFTVNSSLIESQKTLSKPIIGKNYISKILTSQNTLDENKFKAVFLTELKKQNKDLKFLDDVISFQFNKTEVGVIYKNYKWFYKIVYNNN</sequence>
<dbReference type="RefSeq" id="WP_014034936.1">
    <property type="nucleotide sequence ID" value="NC_015946.1"/>
</dbReference>
<evidence type="ECO:0000313" key="2">
    <source>
        <dbReference type="EMBL" id="AEM68580.1"/>
    </source>
</evidence>